<keyword evidence="1 7" id="KW-0444">Lipid biosynthesis</keyword>
<evidence type="ECO:0000256" key="5">
    <source>
        <dbReference type="ARBA" id="ARBA00023098"/>
    </source>
</evidence>
<feature type="domain" description="UDP-3-O-[3-hydroxymyristoyl] glucosamine N-acyltransferase non-repeat region" evidence="9">
    <location>
        <begin position="20"/>
        <end position="82"/>
    </location>
</feature>
<comment type="pathway">
    <text evidence="7">Bacterial outer membrane biogenesis; LPS lipid A biosynthesis.</text>
</comment>
<keyword evidence="6 7" id="KW-0012">Acyltransferase</keyword>
<dbReference type="InterPro" id="IPR020573">
    <property type="entry name" value="UDP_GlcNAc_AcTrfase_non-rep"/>
</dbReference>
<dbReference type="SUPFAM" id="SSF51161">
    <property type="entry name" value="Trimeric LpxA-like enzymes"/>
    <property type="match status" value="1"/>
</dbReference>
<dbReference type="CDD" id="cd03352">
    <property type="entry name" value="LbH_LpxD"/>
    <property type="match status" value="1"/>
</dbReference>
<proteinExistence type="inferred from homology"/>
<comment type="function">
    <text evidence="7">Catalyzes the N-acylation of UDP-3-O-acylglucosamine using 3-hydroxyacyl-ACP as the acyl donor. Is involved in the biosynthesis of lipid A, a phosphorylated glycolipid that anchors the lipopolysaccharide to the outer membrane of the cell.</text>
</comment>
<keyword evidence="11" id="KW-1185">Reference proteome</keyword>
<evidence type="ECO:0000256" key="1">
    <source>
        <dbReference type="ARBA" id="ARBA00022516"/>
    </source>
</evidence>
<evidence type="ECO:0000256" key="6">
    <source>
        <dbReference type="ARBA" id="ARBA00023315"/>
    </source>
</evidence>
<dbReference type="OrthoDB" id="9784739at2"/>
<dbReference type="Gene3D" id="3.40.1390.10">
    <property type="entry name" value="MurE/MurF, N-terminal domain"/>
    <property type="match status" value="1"/>
</dbReference>
<comment type="catalytic activity">
    <reaction evidence="7">
        <text>a UDP-3-O-[(3R)-3-hydroxyacyl]-alpha-D-glucosamine + a (3R)-hydroxyacyl-[ACP] = a UDP-2-N,3-O-bis[(3R)-3-hydroxyacyl]-alpha-D-glucosamine + holo-[ACP] + H(+)</text>
        <dbReference type="Rhea" id="RHEA:53836"/>
        <dbReference type="Rhea" id="RHEA-COMP:9685"/>
        <dbReference type="Rhea" id="RHEA-COMP:9945"/>
        <dbReference type="ChEBI" id="CHEBI:15378"/>
        <dbReference type="ChEBI" id="CHEBI:64479"/>
        <dbReference type="ChEBI" id="CHEBI:78827"/>
        <dbReference type="ChEBI" id="CHEBI:137740"/>
        <dbReference type="ChEBI" id="CHEBI:137748"/>
        <dbReference type="EC" id="2.3.1.191"/>
    </reaction>
</comment>
<feature type="coiled-coil region" evidence="8">
    <location>
        <begin position="315"/>
        <end position="342"/>
    </location>
</feature>
<dbReference type="Pfam" id="PF04613">
    <property type="entry name" value="LpxD"/>
    <property type="match status" value="1"/>
</dbReference>
<keyword evidence="2 7" id="KW-0441">Lipid A biosynthesis</keyword>
<sequence length="342" mass="35669">MLLSEIAGELGLSYDGRDKDITGVNTLRDASGTEISFLANPKYAADLATTEAAAVITAAAHPGRDCLISANPYLDFARCVRLFAKDQGSFSGTSHLAWIHPEAEIAPDTTIYPFASIGAGTIVESGVRIFSGVYIGENCRIGKGTTIYPNCTLMAGTIVGERVIIHPGAVLGSDGFGFAGAPEGLTKFPQVGRTVIEDDVEIGANTTIDRAALGETRVGRGTKIDNLVQLGHNVRTGQNCILVAQVGIAGSTILGNGVVLAGQAGLGGHLHLGDGCRIGGKSGVNQDVPPGQDMSGYPAMPHGAFLRSAAVIPKLPEMKRRLGRLEKELAALREQLANQEEP</sequence>
<evidence type="ECO:0000313" key="10">
    <source>
        <dbReference type="EMBL" id="AMD92004.1"/>
    </source>
</evidence>
<dbReference type="PANTHER" id="PTHR43378:SF2">
    <property type="entry name" value="UDP-3-O-ACYLGLUCOSAMINE N-ACYLTRANSFERASE 1, MITOCHONDRIAL-RELATED"/>
    <property type="match status" value="1"/>
</dbReference>
<protein>
    <recommendedName>
        <fullName evidence="7">UDP-3-O-acylglucosamine N-acyltransferase</fullName>
        <ecNumber evidence="7">2.3.1.191</ecNumber>
    </recommendedName>
</protein>
<organism evidence="10 11">
    <name type="scientific">Desulfomicrobium orale DSM 12838</name>
    <dbReference type="NCBI Taxonomy" id="888061"/>
    <lineage>
        <taxon>Bacteria</taxon>
        <taxon>Pseudomonadati</taxon>
        <taxon>Thermodesulfobacteriota</taxon>
        <taxon>Desulfovibrionia</taxon>
        <taxon>Desulfovibrionales</taxon>
        <taxon>Desulfomicrobiaceae</taxon>
        <taxon>Desulfomicrobium</taxon>
    </lineage>
</organism>
<dbReference type="InterPro" id="IPR007691">
    <property type="entry name" value="LpxD"/>
</dbReference>
<name>A0A0X8JNJ4_9BACT</name>
<dbReference type="InterPro" id="IPR011004">
    <property type="entry name" value="Trimer_LpxA-like_sf"/>
</dbReference>
<evidence type="ECO:0000259" key="9">
    <source>
        <dbReference type="Pfam" id="PF04613"/>
    </source>
</evidence>
<keyword evidence="8" id="KW-0175">Coiled coil</keyword>
<dbReference type="EMBL" id="CP014230">
    <property type="protein sequence ID" value="AMD92004.1"/>
    <property type="molecule type" value="Genomic_DNA"/>
</dbReference>
<comment type="subunit">
    <text evidence="7">Homotrimer.</text>
</comment>
<evidence type="ECO:0000256" key="7">
    <source>
        <dbReference type="HAMAP-Rule" id="MF_00523"/>
    </source>
</evidence>
<evidence type="ECO:0000256" key="2">
    <source>
        <dbReference type="ARBA" id="ARBA00022556"/>
    </source>
</evidence>
<dbReference type="Pfam" id="PF00132">
    <property type="entry name" value="Hexapep"/>
    <property type="match status" value="1"/>
</dbReference>
<gene>
    <name evidence="7" type="primary">lpxD</name>
    <name evidence="10" type="ORF">AXF15_01985</name>
</gene>
<dbReference type="GO" id="GO:0103118">
    <property type="term" value="F:UDP-3-O-[(3R)-3-hydroxyacyl]-glucosamine N-acyltransferase activity"/>
    <property type="evidence" value="ECO:0007669"/>
    <property type="project" value="UniProtKB-EC"/>
</dbReference>
<dbReference type="Gene3D" id="2.160.10.10">
    <property type="entry name" value="Hexapeptide repeat proteins"/>
    <property type="match status" value="1"/>
</dbReference>
<dbReference type="GO" id="GO:0016020">
    <property type="term" value="C:membrane"/>
    <property type="evidence" value="ECO:0007669"/>
    <property type="project" value="GOC"/>
</dbReference>
<evidence type="ECO:0000256" key="3">
    <source>
        <dbReference type="ARBA" id="ARBA00022679"/>
    </source>
</evidence>
<evidence type="ECO:0000313" key="11">
    <source>
        <dbReference type="Proteomes" id="UP000063964"/>
    </source>
</evidence>
<dbReference type="AlphaFoldDB" id="A0A0X8JNJ4"/>
<dbReference type="NCBIfam" id="TIGR01853">
    <property type="entry name" value="lipid_A_lpxD"/>
    <property type="match status" value="1"/>
</dbReference>
<feature type="active site" description="Proton acceptor" evidence="7">
    <location>
        <position position="232"/>
    </location>
</feature>
<comment type="similarity">
    <text evidence="7">Belongs to the transferase hexapeptide repeat family. LpxD subfamily.</text>
</comment>
<dbReference type="InterPro" id="IPR001451">
    <property type="entry name" value="Hexapep"/>
</dbReference>
<dbReference type="Proteomes" id="UP000063964">
    <property type="component" value="Chromosome"/>
</dbReference>
<evidence type="ECO:0000256" key="8">
    <source>
        <dbReference type="SAM" id="Coils"/>
    </source>
</evidence>
<dbReference type="HAMAP" id="MF_00523">
    <property type="entry name" value="LpxD"/>
    <property type="match status" value="1"/>
</dbReference>
<reference evidence="11" key="1">
    <citation type="submission" date="2016-02" db="EMBL/GenBank/DDBJ databases">
        <authorList>
            <person name="Holder M.E."/>
            <person name="Ajami N.J."/>
            <person name="Petrosino J.F."/>
        </authorList>
    </citation>
    <scope>NUCLEOTIDE SEQUENCE [LARGE SCALE GENOMIC DNA]</scope>
    <source>
        <strain evidence="11">DSM 12838</strain>
    </source>
</reference>
<dbReference type="KEGG" id="doa:AXF15_01985"/>
<dbReference type="RefSeq" id="WP_066602612.1">
    <property type="nucleotide sequence ID" value="NZ_CP014230.1"/>
</dbReference>
<accession>A0A0X8JNJ4</accession>
<dbReference type="GO" id="GO:0009245">
    <property type="term" value="P:lipid A biosynthetic process"/>
    <property type="evidence" value="ECO:0007669"/>
    <property type="project" value="UniProtKB-UniRule"/>
</dbReference>
<dbReference type="NCBIfam" id="NF002060">
    <property type="entry name" value="PRK00892.1"/>
    <property type="match status" value="1"/>
</dbReference>
<evidence type="ECO:0000256" key="4">
    <source>
        <dbReference type="ARBA" id="ARBA00022737"/>
    </source>
</evidence>
<dbReference type="GO" id="GO:0016410">
    <property type="term" value="F:N-acyltransferase activity"/>
    <property type="evidence" value="ECO:0007669"/>
    <property type="project" value="InterPro"/>
</dbReference>
<keyword evidence="3 7" id="KW-0808">Transferase</keyword>
<dbReference type="PANTHER" id="PTHR43378">
    <property type="entry name" value="UDP-3-O-ACYLGLUCOSAMINE N-ACYLTRANSFERASE"/>
    <property type="match status" value="1"/>
</dbReference>
<dbReference type="EC" id="2.3.1.191" evidence="7"/>
<keyword evidence="4 7" id="KW-0677">Repeat</keyword>
<dbReference type="UniPathway" id="UPA00973"/>
<dbReference type="STRING" id="888061.AXF15_01985"/>
<keyword evidence="5 7" id="KW-0443">Lipid metabolism</keyword>